<comment type="caution">
    <text evidence="1">The sequence shown here is derived from an EMBL/GenBank/DDBJ whole genome shotgun (WGS) entry which is preliminary data.</text>
</comment>
<sequence length="541" mass="58535">MARYLSRPRTLWATLAGAAGVVQTLEGPVRHEAGDAILTGLHGEQWPVPRASFALKYRPVEPERAGHSGYYAHVAEPVDAVQAAAPSTVQVQGGTLKAQPGDWIVSYPDGSRSVVRADLFARLYQPDTSGPVRALQRGVDEIAFEAPLREALARDLKTLAWVCGRETPSLVVFVAARCLERVVLATQDAAAGRAQSTVQQRIDLLQLTGAMTSGEAAVAHNLRRLGNQVRHLDDALGPADEPFVLSLLCAVLGWAAAWWRAGPSRDDGDTQAARERIEAAAPVPEVLTLAHARRAADCAQCFTAIAQRVHANAEFLLLFAVERSLDFGELDIAERLLALVRAESGIRSRRTAQLRALTASRAGDLRRARELVDRYLDREPRGTDDRLFEESQGIKGGVYKRCWARGGSREDLVLAHRAYEAAWSRGGSFYSGINCAATLAWLGRTAEARGIALALREELAPYIDDSEDAEVDMQAVPWLYASHAEACLLAGDMQAFTSLAARLKTALASTQRGVWTSFSQQLAVHEAQGVLPVGSREGGAV</sequence>
<proteinExistence type="predicted"/>
<dbReference type="Proteomes" id="UP001200741">
    <property type="component" value="Unassembled WGS sequence"/>
</dbReference>
<gene>
    <name evidence="1" type="ORF">LXT13_14955</name>
</gene>
<dbReference type="EMBL" id="JAJTWU010000005">
    <property type="protein sequence ID" value="MCE4555704.1"/>
    <property type="molecule type" value="Genomic_DNA"/>
</dbReference>
<dbReference type="InterPro" id="IPR046880">
    <property type="entry name" value="TPR-S"/>
</dbReference>
<protein>
    <submittedName>
        <fullName evidence="1">PGDYG domain-containing protein</fullName>
    </submittedName>
</protein>
<dbReference type="RefSeq" id="WP_233372748.1">
    <property type="nucleotide sequence ID" value="NZ_JAJTWU010000005.1"/>
</dbReference>
<evidence type="ECO:0000313" key="2">
    <source>
        <dbReference type="Proteomes" id="UP001200741"/>
    </source>
</evidence>
<name>A0ABS8XY89_9BURK</name>
<dbReference type="Pfam" id="PF20308">
    <property type="entry name" value="TPR-S"/>
    <property type="match status" value="1"/>
</dbReference>
<organism evidence="1 2">
    <name type="scientific">Pelomonas cellulosilytica</name>
    <dbReference type="NCBI Taxonomy" id="2906762"/>
    <lineage>
        <taxon>Bacteria</taxon>
        <taxon>Pseudomonadati</taxon>
        <taxon>Pseudomonadota</taxon>
        <taxon>Betaproteobacteria</taxon>
        <taxon>Burkholderiales</taxon>
        <taxon>Sphaerotilaceae</taxon>
        <taxon>Roseateles</taxon>
    </lineage>
</organism>
<reference evidence="1 2" key="1">
    <citation type="submission" date="2021-12" db="EMBL/GenBank/DDBJ databases">
        <title>Genome seq of P8.</title>
        <authorList>
            <person name="Seo T."/>
        </authorList>
    </citation>
    <scope>NUCLEOTIDE SEQUENCE [LARGE SCALE GENOMIC DNA]</scope>
    <source>
        <strain evidence="1 2">P8</strain>
    </source>
</reference>
<dbReference type="InterPro" id="IPR025688">
    <property type="entry name" value="PGDYG_prot"/>
</dbReference>
<accession>A0ABS8XY89</accession>
<evidence type="ECO:0000313" key="1">
    <source>
        <dbReference type="EMBL" id="MCE4555704.1"/>
    </source>
</evidence>
<keyword evidence="2" id="KW-1185">Reference proteome</keyword>
<dbReference type="Pfam" id="PF14083">
    <property type="entry name" value="PGDYG"/>
    <property type="match status" value="1"/>
</dbReference>